<comment type="caution">
    <text evidence="4">The sequence shown here is derived from an EMBL/GenBank/DDBJ whole genome shotgun (WGS) entry which is preliminary data.</text>
</comment>
<accession>N1JB45</accession>
<dbReference type="SUPFAM" id="SSF53933">
    <property type="entry name" value="Microbial ribonucleases"/>
    <property type="match status" value="1"/>
</dbReference>
<dbReference type="Proteomes" id="UP000015441">
    <property type="component" value="Unassembled WGS sequence"/>
</dbReference>
<keyword evidence="2" id="KW-0378">Hydrolase</keyword>
<evidence type="ECO:0000313" key="5">
    <source>
        <dbReference type="Proteomes" id="UP000015441"/>
    </source>
</evidence>
<keyword evidence="5" id="KW-1185">Reference proteome</keyword>
<dbReference type="EMBL" id="CAUH01000853">
    <property type="protein sequence ID" value="CCU75018.1"/>
    <property type="molecule type" value="Genomic_DNA"/>
</dbReference>
<keyword evidence="1" id="KW-0540">Nuclease</keyword>
<name>N1JB45_BLUG1</name>
<evidence type="ECO:0000313" key="4">
    <source>
        <dbReference type="EMBL" id="CCU75018.1"/>
    </source>
</evidence>
<feature type="signal peptide" evidence="3">
    <location>
        <begin position="1"/>
        <end position="20"/>
    </location>
</feature>
<evidence type="ECO:0000256" key="3">
    <source>
        <dbReference type="SAM" id="SignalP"/>
    </source>
</evidence>
<protein>
    <submittedName>
        <fullName evidence="4">Putative candidate secreted effector protein</fullName>
    </submittedName>
</protein>
<organism evidence="4 5">
    <name type="scientific">Blumeria graminis f. sp. hordei (strain DH14)</name>
    <name type="common">Barley powdery mildew</name>
    <name type="synonym">Oidium monilioides f. sp. hordei</name>
    <dbReference type="NCBI Taxonomy" id="546991"/>
    <lineage>
        <taxon>Eukaryota</taxon>
        <taxon>Fungi</taxon>
        <taxon>Dikarya</taxon>
        <taxon>Ascomycota</taxon>
        <taxon>Pezizomycotina</taxon>
        <taxon>Leotiomycetes</taxon>
        <taxon>Erysiphales</taxon>
        <taxon>Erysiphaceae</taxon>
        <taxon>Blumeria</taxon>
        <taxon>Blumeria hordei</taxon>
    </lineage>
</organism>
<dbReference type="InParanoid" id="N1JB45"/>
<dbReference type="OrthoDB" id="3604365at2759"/>
<keyword evidence="3" id="KW-0732">Signal</keyword>
<evidence type="ECO:0000256" key="1">
    <source>
        <dbReference type="ARBA" id="ARBA00022722"/>
    </source>
</evidence>
<feature type="chain" id="PRO_5004106760" evidence="3">
    <location>
        <begin position="21"/>
        <end position="412"/>
    </location>
</feature>
<sequence length="412" mass="47485">MWINFSVTLVISCLILQVKCDDIPDSDMYLPDGTNGFACGFEFHSIDHVREVAKNVVKAFFSKTMFGKFPTTFEDTQLFNVKSDILLSWPIMSSGLFFKRTPGKSRLIINTKGQIMGIVLITSKRLAHKISYNKCIPVRRSLEENNEEQTMLNECWGLANPTFGYNCGMKFFPKPTLDKIPGPDSIRYYQQRLSGQHKLPSLQKYTGDEFSGVDLYWYPFQQGTSEKAISGPPGKYRAVFDMSNSEFKGIINLKERNEKCITVWDVSSISPNNIYISSSTLNLDRVRDNIWPQTCFGHKLKSKIVWLYLELALKNRMSTLNESNPNLPIEDQALKDVLLFRPEESHKDSTYNVFAIYHDPNSNAFNLYLVRPRNVELRSFKPCLQFPRHDIQRLQKYIGNKHNPEESLSLDH</sequence>
<gene>
    <name evidence="4" type="ORF">BGHDH14_bgh06766</name>
</gene>
<dbReference type="HOGENOM" id="CLU_056748_1_0_1"/>
<dbReference type="GO" id="GO:0004540">
    <property type="term" value="F:RNA nuclease activity"/>
    <property type="evidence" value="ECO:0007669"/>
    <property type="project" value="InterPro"/>
</dbReference>
<dbReference type="GO" id="GO:0016787">
    <property type="term" value="F:hydrolase activity"/>
    <property type="evidence" value="ECO:0007669"/>
    <property type="project" value="UniProtKB-KW"/>
</dbReference>
<proteinExistence type="predicted"/>
<evidence type="ECO:0000256" key="2">
    <source>
        <dbReference type="ARBA" id="ARBA00022801"/>
    </source>
</evidence>
<dbReference type="GO" id="GO:0003723">
    <property type="term" value="F:RNA binding"/>
    <property type="evidence" value="ECO:0007669"/>
    <property type="project" value="InterPro"/>
</dbReference>
<dbReference type="Gene3D" id="3.10.450.30">
    <property type="entry name" value="Microbial ribonucleases"/>
    <property type="match status" value="1"/>
</dbReference>
<dbReference type="InterPro" id="IPR016191">
    <property type="entry name" value="Ribonuclease/ribotoxin"/>
</dbReference>
<reference evidence="4 5" key="1">
    <citation type="journal article" date="2010" name="Science">
        <title>Genome expansion and gene loss in powdery mildew fungi reveal tradeoffs in extreme parasitism.</title>
        <authorList>
            <person name="Spanu P.D."/>
            <person name="Abbott J.C."/>
            <person name="Amselem J."/>
            <person name="Burgis T.A."/>
            <person name="Soanes D.M."/>
            <person name="Stueber K."/>
            <person name="Ver Loren van Themaat E."/>
            <person name="Brown J.K.M."/>
            <person name="Butcher S.A."/>
            <person name="Gurr S.J."/>
            <person name="Lebrun M.-H."/>
            <person name="Ridout C.J."/>
            <person name="Schulze-Lefert P."/>
            <person name="Talbot N.J."/>
            <person name="Ahmadinejad N."/>
            <person name="Ametz C."/>
            <person name="Barton G.R."/>
            <person name="Benjdia M."/>
            <person name="Bidzinski P."/>
            <person name="Bindschedler L.V."/>
            <person name="Both M."/>
            <person name="Brewer M.T."/>
            <person name="Cadle-Davidson L."/>
            <person name="Cadle-Davidson M.M."/>
            <person name="Collemare J."/>
            <person name="Cramer R."/>
            <person name="Frenkel O."/>
            <person name="Godfrey D."/>
            <person name="Harriman J."/>
            <person name="Hoede C."/>
            <person name="King B.C."/>
            <person name="Klages S."/>
            <person name="Kleemann J."/>
            <person name="Knoll D."/>
            <person name="Koti P.S."/>
            <person name="Kreplak J."/>
            <person name="Lopez-Ruiz F.J."/>
            <person name="Lu X."/>
            <person name="Maekawa T."/>
            <person name="Mahanil S."/>
            <person name="Micali C."/>
            <person name="Milgroom M.G."/>
            <person name="Montana G."/>
            <person name="Noir S."/>
            <person name="O'Connell R.J."/>
            <person name="Oberhaensli S."/>
            <person name="Parlange F."/>
            <person name="Pedersen C."/>
            <person name="Quesneville H."/>
            <person name="Reinhardt R."/>
            <person name="Rott M."/>
            <person name="Sacristan S."/>
            <person name="Schmidt S.M."/>
            <person name="Schoen M."/>
            <person name="Skamnioti P."/>
            <person name="Sommer H."/>
            <person name="Stephens A."/>
            <person name="Takahara H."/>
            <person name="Thordal-Christensen H."/>
            <person name="Vigouroux M."/>
            <person name="Wessling R."/>
            <person name="Wicker T."/>
            <person name="Panstruga R."/>
        </authorList>
    </citation>
    <scope>NUCLEOTIDE SEQUENCE [LARGE SCALE GENOMIC DNA]</scope>
    <source>
        <strain evidence="4">DH14</strain>
    </source>
</reference>
<dbReference type="AlphaFoldDB" id="N1JB45"/>